<feature type="compositionally biased region" description="Low complexity" evidence="2">
    <location>
        <begin position="30"/>
        <end position="45"/>
    </location>
</feature>
<gene>
    <name evidence="3" type="ORF">BGZ96_006607</name>
</gene>
<accession>A0ABQ7K3C0</accession>
<organism evidence="3 4">
    <name type="scientific">Linnemannia gamsii</name>
    <dbReference type="NCBI Taxonomy" id="64522"/>
    <lineage>
        <taxon>Eukaryota</taxon>
        <taxon>Fungi</taxon>
        <taxon>Fungi incertae sedis</taxon>
        <taxon>Mucoromycota</taxon>
        <taxon>Mortierellomycotina</taxon>
        <taxon>Mortierellomycetes</taxon>
        <taxon>Mortierellales</taxon>
        <taxon>Mortierellaceae</taxon>
        <taxon>Linnemannia</taxon>
    </lineage>
</organism>
<feature type="region of interest" description="Disordered" evidence="2">
    <location>
        <begin position="663"/>
        <end position="692"/>
    </location>
</feature>
<feature type="compositionally biased region" description="Low complexity" evidence="2">
    <location>
        <begin position="14"/>
        <end position="23"/>
    </location>
</feature>
<feature type="compositionally biased region" description="Low complexity" evidence="2">
    <location>
        <begin position="227"/>
        <end position="254"/>
    </location>
</feature>
<feature type="compositionally biased region" description="Low complexity" evidence="2">
    <location>
        <begin position="266"/>
        <end position="311"/>
    </location>
</feature>
<reference evidence="3 4" key="1">
    <citation type="journal article" date="2020" name="Fungal Divers.">
        <title>Resolving the Mortierellaceae phylogeny through synthesis of multi-gene phylogenetics and phylogenomics.</title>
        <authorList>
            <person name="Vandepol N."/>
            <person name="Liber J."/>
            <person name="Desiro A."/>
            <person name="Na H."/>
            <person name="Kennedy M."/>
            <person name="Barry K."/>
            <person name="Grigoriev I.V."/>
            <person name="Miller A.N."/>
            <person name="O'Donnell K."/>
            <person name="Stajich J.E."/>
            <person name="Bonito G."/>
        </authorList>
    </citation>
    <scope>NUCLEOTIDE SEQUENCE [LARGE SCALE GENOMIC DNA]</scope>
    <source>
        <strain evidence="3 4">AD045</strain>
    </source>
</reference>
<dbReference type="EMBL" id="JAAAIM010000320">
    <property type="protein sequence ID" value="KAG0289920.1"/>
    <property type="molecule type" value="Genomic_DNA"/>
</dbReference>
<comment type="caution">
    <text evidence="3">The sequence shown here is derived from an EMBL/GenBank/DDBJ whole genome shotgun (WGS) entry which is preliminary data.</text>
</comment>
<name>A0ABQ7K3C0_9FUNG</name>
<dbReference type="InterPro" id="IPR006597">
    <property type="entry name" value="Sel1-like"/>
</dbReference>
<dbReference type="InterPro" id="IPR050767">
    <property type="entry name" value="Sel1_AlgK"/>
</dbReference>
<dbReference type="PANTHER" id="PTHR11102">
    <property type="entry name" value="SEL-1-LIKE PROTEIN"/>
    <property type="match status" value="1"/>
</dbReference>
<feature type="region of interest" description="Disordered" evidence="2">
    <location>
        <begin position="213"/>
        <end position="254"/>
    </location>
</feature>
<feature type="compositionally biased region" description="Basic and acidic residues" evidence="2">
    <location>
        <begin position="213"/>
        <end position="225"/>
    </location>
</feature>
<protein>
    <recommendedName>
        <fullName evidence="5">HCP-like protein</fullName>
    </recommendedName>
</protein>
<feature type="region of interest" description="Disordered" evidence="2">
    <location>
        <begin position="1"/>
        <end position="45"/>
    </location>
</feature>
<keyword evidence="4" id="KW-1185">Reference proteome</keyword>
<comment type="similarity">
    <text evidence="1">Belongs to the sel-1 family.</text>
</comment>
<dbReference type="Proteomes" id="UP001194696">
    <property type="component" value="Unassembled WGS sequence"/>
</dbReference>
<evidence type="ECO:0000256" key="1">
    <source>
        <dbReference type="ARBA" id="ARBA00038101"/>
    </source>
</evidence>
<dbReference type="SUPFAM" id="SSF81901">
    <property type="entry name" value="HCP-like"/>
    <property type="match status" value="2"/>
</dbReference>
<dbReference type="InterPro" id="IPR011990">
    <property type="entry name" value="TPR-like_helical_dom_sf"/>
</dbReference>
<dbReference type="Gene3D" id="1.25.40.10">
    <property type="entry name" value="Tetratricopeptide repeat domain"/>
    <property type="match status" value="2"/>
</dbReference>
<evidence type="ECO:0000256" key="2">
    <source>
        <dbReference type="SAM" id="MobiDB-lite"/>
    </source>
</evidence>
<evidence type="ECO:0000313" key="3">
    <source>
        <dbReference type="EMBL" id="KAG0289920.1"/>
    </source>
</evidence>
<dbReference type="Pfam" id="PF08238">
    <property type="entry name" value="Sel1"/>
    <property type="match status" value="8"/>
</dbReference>
<evidence type="ECO:0000313" key="4">
    <source>
        <dbReference type="Proteomes" id="UP001194696"/>
    </source>
</evidence>
<evidence type="ECO:0008006" key="5">
    <source>
        <dbReference type="Google" id="ProtNLM"/>
    </source>
</evidence>
<dbReference type="PANTHER" id="PTHR11102:SF160">
    <property type="entry name" value="ERAD-ASSOCIATED E3 UBIQUITIN-PROTEIN LIGASE COMPONENT HRD3"/>
    <property type="match status" value="1"/>
</dbReference>
<dbReference type="SMART" id="SM00671">
    <property type="entry name" value="SEL1"/>
    <property type="match status" value="8"/>
</dbReference>
<proteinExistence type="inferred from homology"/>
<sequence>MVQRPIRQGFRLVTPTTPTNTHTNYDRQPSPDSTSSSPSSYSSSSTFLSSLTDRGDVLFVEGHKDPATKKNIVLWDDILIPFQGATYIRQGANVVPFLKSHDLKNVEPLRIALVPDVILEVVVAQGLSAGETVGTGTVTREPSMTHNTMTATVMEHLSKNHNKMSNKDDENDRAQEIEFMMVDEMVDMFVKEEPRGEEVGPFKAVKVMERETVKAKEKEKKKEKAPNLSNNHNNSSNNNTPSNIIFSNNTSSSSGTNLNNISLASNIVNSNSPNNNKTHGSTPNNDKTNNSTPNNCNSDSSNINNNTTNSDRAGSSINNCDKKKERDEDVVGAEWELMAAEGGDVEAQFRVGYMFRHGQGLPQSFAKSKKWYLRAAEQNHRNAQFQLGMLLEYGDHNVAKDLVTAADWYRMAAELDHPEAQFRLGALYAKGTGVPLDDNMALIWYTKAAEQGVELAQLAVGIQYQQGHNGMPPDRPKALIWLHKAAAKGNPDAQHLIGMYCYSEYSQGGGRGFRANYAKAMEWFLKAATNERRPHAGAQENIAFLYLGGRGVAKDYAKAKEWYHKSMMATPSKDGKDLARYYYIIGNLHYLGGPGMAQDYREAMTWFMKAVEAGHVEACYMMGLCCERTNPNGEGDRSAMEWFRLAAVKGHRKALRRVHPLPLSAQKRKQTSTPSKEVKKRKTSVIASAEKK</sequence>
<feature type="region of interest" description="Disordered" evidence="2">
    <location>
        <begin position="266"/>
        <end position="326"/>
    </location>
</feature>